<accession>A0ABN7RJA5</accession>
<keyword evidence="4" id="KW-0812">Transmembrane</keyword>
<name>A0ABN7RJA5_OIKDI</name>
<feature type="domain" description="Sulfotransferase" evidence="5">
    <location>
        <begin position="97"/>
        <end position="362"/>
    </location>
</feature>
<proteinExistence type="inferred from homology"/>
<dbReference type="PANTHER" id="PTHR10605">
    <property type="entry name" value="HEPARAN SULFATE SULFOTRANSFERASE"/>
    <property type="match status" value="1"/>
</dbReference>
<keyword evidence="7" id="KW-1185">Reference proteome</keyword>
<dbReference type="PANTHER" id="PTHR10605:SF72">
    <property type="entry name" value="HEPARAN SULFATE 3-O SULFOTRANSFERASE-B, ISOFORM A"/>
    <property type="match status" value="1"/>
</dbReference>
<evidence type="ECO:0000313" key="7">
    <source>
        <dbReference type="Proteomes" id="UP001158576"/>
    </source>
</evidence>
<dbReference type="Gene3D" id="3.40.50.300">
    <property type="entry name" value="P-loop containing nucleotide triphosphate hydrolases"/>
    <property type="match status" value="1"/>
</dbReference>
<dbReference type="Pfam" id="PF00685">
    <property type="entry name" value="Sulfotransfer_1"/>
    <property type="match status" value="1"/>
</dbReference>
<dbReference type="Proteomes" id="UP001158576">
    <property type="component" value="Chromosome PAR"/>
</dbReference>
<evidence type="ECO:0000256" key="1">
    <source>
        <dbReference type="ARBA" id="ARBA00022679"/>
    </source>
</evidence>
<evidence type="ECO:0000256" key="3">
    <source>
        <dbReference type="RuleBase" id="RU361155"/>
    </source>
</evidence>
<keyword evidence="4" id="KW-1133">Transmembrane helix</keyword>
<keyword evidence="1 3" id="KW-0808">Transferase</keyword>
<dbReference type="InterPro" id="IPR037359">
    <property type="entry name" value="NST/OST"/>
</dbReference>
<dbReference type="EMBL" id="OU015568">
    <property type="protein sequence ID" value="CAG5077028.1"/>
    <property type="molecule type" value="Genomic_DNA"/>
</dbReference>
<comment type="similarity">
    <text evidence="3">Belongs to the sulfotransferase 1 family.</text>
</comment>
<dbReference type="InterPro" id="IPR000863">
    <property type="entry name" value="Sulfotransferase_dom"/>
</dbReference>
<evidence type="ECO:0000256" key="2">
    <source>
        <dbReference type="ARBA" id="ARBA00023180"/>
    </source>
</evidence>
<evidence type="ECO:0000256" key="4">
    <source>
        <dbReference type="SAM" id="Phobius"/>
    </source>
</evidence>
<feature type="transmembrane region" description="Helical" evidence="4">
    <location>
        <begin position="7"/>
        <end position="26"/>
    </location>
</feature>
<dbReference type="InterPro" id="IPR027417">
    <property type="entry name" value="P-loop_NTPase"/>
</dbReference>
<keyword evidence="2" id="KW-0325">Glycoprotein</keyword>
<gene>
    <name evidence="6" type="ORF">OKIOD_LOCUS172</name>
</gene>
<evidence type="ECO:0000259" key="5">
    <source>
        <dbReference type="Pfam" id="PF00685"/>
    </source>
</evidence>
<dbReference type="EC" id="2.8.2.-" evidence="3"/>
<reference evidence="6 7" key="1">
    <citation type="submission" date="2021-04" db="EMBL/GenBank/DDBJ databases">
        <authorList>
            <person name="Bliznina A."/>
        </authorList>
    </citation>
    <scope>NUCLEOTIDE SEQUENCE [LARGE SCALE GENOMIC DNA]</scope>
</reference>
<keyword evidence="4" id="KW-0472">Membrane</keyword>
<organism evidence="6 7">
    <name type="scientific">Oikopleura dioica</name>
    <name type="common">Tunicate</name>
    <dbReference type="NCBI Taxonomy" id="34765"/>
    <lineage>
        <taxon>Eukaryota</taxon>
        <taxon>Metazoa</taxon>
        <taxon>Chordata</taxon>
        <taxon>Tunicata</taxon>
        <taxon>Appendicularia</taxon>
        <taxon>Copelata</taxon>
        <taxon>Oikopleuridae</taxon>
        <taxon>Oikopleura</taxon>
    </lineage>
</organism>
<sequence>MERIYLKGLFVCFVQFVLFGALYWHFTERIEESFSFEYYSKRSNKEESKTEKFLEKEDELWIEPTPYNSKKWGKTQSHENFNYNEAYFSNSAPPNFIGAGAKKCGTGAFKFFMGHHQHFKQARGGEAHFIYDDSKWALGWPYYQKYFKGYGPNDGNVIFEGTPRYMVENLVPERVKAMNPLMKIVFVFCDPIKRLKSDFMHVPLTKEPHNRIIGAYSKVGDIIDSALPDIKSKLKLHGEDYITDIYRHDIAHSLFTNSIYVHHLKHWLEYFPKNQILILEGEEILKSPQKMAKKTQKFLNLEEEIKDEHFFINKTSGYYCIKNPATLEPHCMSTKAKGRSSKVDPEVLELSEEQEKELNEFFLPFNLQLCEIIGPSLSFLKHIC</sequence>
<protein>
    <recommendedName>
        <fullName evidence="3">Sulfotransferase</fullName>
        <ecNumber evidence="3">2.8.2.-</ecNumber>
    </recommendedName>
</protein>
<evidence type="ECO:0000313" key="6">
    <source>
        <dbReference type="EMBL" id="CAG5077028.1"/>
    </source>
</evidence>
<dbReference type="SUPFAM" id="SSF52540">
    <property type="entry name" value="P-loop containing nucleoside triphosphate hydrolases"/>
    <property type="match status" value="1"/>
</dbReference>